<keyword evidence="3" id="KW-0520">NAD</keyword>
<evidence type="ECO:0000259" key="5">
    <source>
        <dbReference type="Pfam" id="PF03446"/>
    </source>
</evidence>
<dbReference type="SUPFAM" id="SSF51735">
    <property type="entry name" value="NAD(P)-binding Rossmann-fold domains"/>
    <property type="match status" value="1"/>
</dbReference>
<protein>
    <submittedName>
        <fullName evidence="7">3-hydroxyisobutyrate dehydrogenase</fullName>
        <ecNumber evidence="7">1.1.1.31</ecNumber>
    </submittedName>
</protein>
<evidence type="ECO:0000256" key="4">
    <source>
        <dbReference type="PIRSR" id="PIRSR000103-1"/>
    </source>
</evidence>
<feature type="domain" description="3-hydroxyisobutyrate dehydrogenase-like NAD-binding" evidence="6">
    <location>
        <begin position="167"/>
        <end position="287"/>
    </location>
</feature>
<gene>
    <name evidence="7" type="ORF">HNR36_001656</name>
</gene>
<accession>A0A840Q2L0</accession>
<dbReference type="GO" id="GO:0051287">
    <property type="term" value="F:NAD binding"/>
    <property type="evidence" value="ECO:0007669"/>
    <property type="project" value="InterPro"/>
</dbReference>
<dbReference type="EMBL" id="JACHGZ010000017">
    <property type="protein sequence ID" value="MBB5149266.1"/>
    <property type="molecule type" value="Genomic_DNA"/>
</dbReference>
<dbReference type="GO" id="GO:0050661">
    <property type="term" value="F:NADP binding"/>
    <property type="evidence" value="ECO:0007669"/>
    <property type="project" value="InterPro"/>
</dbReference>
<comment type="similarity">
    <text evidence="1">Belongs to the HIBADH-related family.</text>
</comment>
<evidence type="ECO:0000313" key="7">
    <source>
        <dbReference type="EMBL" id="MBB5149266.1"/>
    </source>
</evidence>
<dbReference type="PIRSF" id="PIRSF000103">
    <property type="entry name" value="HIBADH"/>
    <property type="match status" value="1"/>
</dbReference>
<dbReference type="AlphaFoldDB" id="A0A840Q2L0"/>
<dbReference type="RefSeq" id="WP_016838266.1">
    <property type="nucleotide sequence ID" value="NZ_JAAXPW010000019.1"/>
</dbReference>
<feature type="domain" description="6-phosphogluconate dehydrogenase NADP-binding" evidence="5">
    <location>
        <begin position="5"/>
        <end position="164"/>
    </location>
</feature>
<proteinExistence type="inferred from homology"/>
<evidence type="ECO:0000256" key="1">
    <source>
        <dbReference type="ARBA" id="ARBA00009080"/>
    </source>
</evidence>
<dbReference type="Gene3D" id="1.10.1040.10">
    <property type="entry name" value="N-(1-d-carboxylethyl)-l-norvaline Dehydrogenase, domain 2"/>
    <property type="match status" value="1"/>
</dbReference>
<dbReference type="Gene3D" id="3.40.50.720">
    <property type="entry name" value="NAD(P)-binding Rossmann-like Domain"/>
    <property type="match status" value="1"/>
</dbReference>
<dbReference type="InterPro" id="IPR013328">
    <property type="entry name" value="6PGD_dom2"/>
</dbReference>
<reference evidence="7 8" key="1">
    <citation type="submission" date="2020-08" db="EMBL/GenBank/DDBJ databases">
        <title>Genomic Encyclopedia of Type Strains, Phase IV (KMG-IV): sequencing the most valuable type-strain genomes for metagenomic binning, comparative biology and taxonomic classification.</title>
        <authorList>
            <person name="Goeker M."/>
        </authorList>
    </citation>
    <scope>NUCLEOTIDE SEQUENCE [LARGE SCALE GENOMIC DNA]</scope>
    <source>
        <strain evidence="7 8">DSM 10633</strain>
    </source>
</reference>
<dbReference type="InterPro" id="IPR006115">
    <property type="entry name" value="6PGDH_NADP-bd"/>
</dbReference>
<dbReference type="InterPro" id="IPR036291">
    <property type="entry name" value="NAD(P)-bd_dom_sf"/>
</dbReference>
<dbReference type="GO" id="GO:0008442">
    <property type="term" value="F:3-hydroxyisobutyrate dehydrogenase activity"/>
    <property type="evidence" value="ECO:0007669"/>
    <property type="project" value="UniProtKB-EC"/>
</dbReference>
<dbReference type="Pfam" id="PF03446">
    <property type="entry name" value="NAD_binding_2"/>
    <property type="match status" value="1"/>
</dbReference>
<dbReference type="Pfam" id="PF14833">
    <property type="entry name" value="NAD_binding_11"/>
    <property type="match status" value="1"/>
</dbReference>
<name>A0A840Q2L0_URETH</name>
<dbReference type="Proteomes" id="UP000557217">
    <property type="component" value="Unassembled WGS sequence"/>
</dbReference>
<organism evidence="7 8">
    <name type="scientific">Ureibacillus thermosphaericus</name>
    <dbReference type="NCBI Taxonomy" id="51173"/>
    <lineage>
        <taxon>Bacteria</taxon>
        <taxon>Bacillati</taxon>
        <taxon>Bacillota</taxon>
        <taxon>Bacilli</taxon>
        <taxon>Bacillales</taxon>
        <taxon>Caryophanaceae</taxon>
        <taxon>Ureibacillus</taxon>
    </lineage>
</organism>
<evidence type="ECO:0000259" key="6">
    <source>
        <dbReference type="Pfam" id="PF14833"/>
    </source>
</evidence>
<sequence length="289" mass="31245">MFNKKIAFIGTGVMGTSIVKHLLKAGYEVTLYNRTKEKAIPLIDLGATWADTPALASENKDIIFTMVGFPKDVEDVYFGDDGIFKTAKKGSTLIDMTTSKPSLAEKIYEAAKEKGIMSLDAPVSGGDIGARNGTLSIMVGGDEEVFKEMLPIFGLFGSNIVYQGKAGSGQHTKMCNQLLITTNMIGVCESIAYGMKAGLDLNKVLVSVSSGAAGSWSLSNLGPRILKGDLDPGFYIKHFIKDMKIALEEAEKMELDLPGLHLAKEMYETLLNKGYGDLGTQALIKYYNV</sequence>
<evidence type="ECO:0000313" key="8">
    <source>
        <dbReference type="Proteomes" id="UP000557217"/>
    </source>
</evidence>
<dbReference type="PANTHER" id="PTHR43060:SF15">
    <property type="entry name" value="3-HYDROXYISOBUTYRATE DEHYDROGENASE-LIKE 1, MITOCHONDRIAL-RELATED"/>
    <property type="match status" value="1"/>
</dbReference>
<dbReference type="InterPro" id="IPR008927">
    <property type="entry name" value="6-PGluconate_DH-like_C_sf"/>
</dbReference>
<dbReference type="SUPFAM" id="SSF48179">
    <property type="entry name" value="6-phosphogluconate dehydrogenase C-terminal domain-like"/>
    <property type="match status" value="1"/>
</dbReference>
<dbReference type="EC" id="1.1.1.31" evidence="7"/>
<evidence type="ECO:0000256" key="3">
    <source>
        <dbReference type="ARBA" id="ARBA00023027"/>
    </source>
</evidence>
<evidence type="ECO:0000256" key="2">
    <source>
        <dbReference type="ARBA" id="ARBA00023002"/>
    </source>
</evidence>
<keyword evidence="2 7" id="KW-0560">Oxidoreductase</keyword>
<dbReference type="PANTHER" id="PTHR43060">
    <property type="entry name" value="3-HYDROXYISOBUTYRATE DEHYDROGENASE-LIKE 1, MITOCHONDRIAL-RELATED"/>
    <property type="match status" value="1"/>
</dbReference>
<dbReference type="InterPro" id="IPR029154">
    <property type="entry name" value="HIBADH-like_NADP-bd"/>
</dbReference>
<feature type="active site" evidence="4">
    <location>
        <position position="173"/>
    </location>
</feature>
<keyword evidence="8" id="KW-1185">Reference proteome</keyword>
<comment type="caution">
    <text evidence="7">The sequence shown here is derived from an EMBL/GenBank/DDBJ whole genome shotgun (WGS) entry which is preliminary data.</text>
</comment>
<dbReference type="InterPro" id="IPR015815">
    <property type="entry name" value="HIBADH-related"/>
</dbReference>